<organism evidence="6 7">
    <name type="scientific">Mycena citricolor</name>
    <dbReference type="NCBI Taxonomy" id="2018698"/>
    <lineage>
        <taxon>Eukaryota</taxon>
        <taxon>Fungi</taxon>
        <taxon>Dikarya</taxon>
        <taxon>Basidiomycota</taxon>
        <taxon>Agaricomycotina</taxon>
        <taxon>Agaricomycetes</taxon>
        <taxon>Agaricomycetidae</taxon>
        <taxon>Agaricales</taxon>
        <taxon>Marasmiineae</taxon>
        <taxon>Mycenaceae</taxon>
        <taxon>Mycena</taxon>
    </lineage>
</organism>
<accession>A0AAD2HMY9</accession>
<evidence type="ECO:0000256" key="2">
    <source>
        <dbReference type="ARBA" id="ARBA00022771"/>
    </source>
</evidence>
<keyword evidence="2 4" id="KW-0863">Zinc-finger</keyword>
<keyword evidence="3" id="KW-0862">Zinc</keyword>
<dbReference type="PROSITE" id="PS50865">
    <property type="entry name" value="ZF_MYND_2"/>
    <property type="match status" value="1"/>
</dbReference>
<dbReference type="Proteomes" id="UP001295794">
    <property type="component" value="Unassembled WGS sequence"/>
</dbReference>
<evidence type="ECO:0000313" key="6">
    <source>
        <dbReference type="EMBL" id="CAK5277819.1"/>
    </source>
</evidence>
<keyword evidence="1" id="KW-0479">Metal-binding</keyword>
<evidence type="ECO:0000259" key="5">
    <source>
        <dbReference type="PROSITE" id="PS50865"/>
    </source>
</evidence>
<feature type="domain" description="MYND-type" evidence="5">
    <location>
        <begin position="453"/>
        <end position="492"/>
    </location>
</feature>
<name>A0AAD2HMY9_9AGAR</name>
<evidence type="ECO:0000256" key="3">
    <source>
        <dbReference type="ARBA" id="ARBA00022833"/>
    </source>
</evidence>
<keyword evidence="7" id="KW-1185">Reference proteome</keyword>
<dbReference type="AlphaFoldDB" id="A0AAD2HMY9"/>
<evidence type="ECO:0000256" key="1">
    <source>
        <dbReference type="ARBA" id="ARBA00022723"/>
    </source>
</evidence>
<dbReference type="GO" id="GO:0008270">
    <property type="term" value="F:zinc ion binding"/>
    <property type="evidence" value="ECO:0007669"/>
    <property type="project" value="UniProtKB-KW"/>
</dbReference>
<dbReference type="Pfam" id="PF01753">
    <property type="entry name" value="zf-MYND"/>
    <property type="match status" value="1"/>
</dbReference>
<gene>
    <name evidence="6" type="ORF">MYCIT1_LOCUS26953</name>
</gene>
<reference evidence="6" key="1">
    <citation type="submission" date="2023-11" db="EMBL/GenBank/DDBJ databases">
        <authorList>
            <person name="De Vega J J."/>
            <person name="De Vega J J."/>
        </authorList>
    </citation>
    <scope>NUCLEOTIDE SEQUENCE</scope>
</reference>
<dbReference type="Gene3D" id="6.10.140.2220">
    <property type="match status" value="1"/>
</dbReference>
<dbReference type="SUPFAM" id="SSF144232">
    <property type="entry name" value="HIT/MYND zinc finger-like"/>
    <property type="match status" value="1"/>
</dbReference>
<evidence type="ECO:0000313" key="7">
    <source>
        <dbReference type="Proteomes" id="UP001295794"/>
    </source>
</evidence>
<proteinExistence type="predicted"/>
<evidence type="ECO:0000256" key="4">
    <source>
        <dbReference type="PROSITE-ProRule" id="PRU00134"/>
    </source>
</evidence>
<comment type="caution">
    <text evidence="6">The sequence shown here is derived from an EMBL/GenBank/DDBJ whole genome shotgun (WGS) entry which is preliminary data.</text>
</comment>
<protein>
    <recommendedName>
        <fullName evidence="5">MYND-type domain-containing protein</fullName>
    </recommendedName>
</protein>
<dbReference type="EMBL" id="CAVNYO010000421">
    <property type="protein sequence ID" value="CAK5277819.1"/>
    <property type="molecule type" value="Genomic_DNA"/>
</dbReference>
<dbReference type="InterPro" id="IPR002893">
    <property type="entry name" value="Znf_MYND"/>
</dbReference>
<sequence>MPDRTLQWANITKLPVRLQIMAKSALNCSPGYLDPMFAIPRLPVRDQASLLPLLYRLLESPEGMDPGDGGIAEADYILKTYPVLQSIDTLLTKSLIPESCMVGLWPRIWKCVCAHQTMEDGEWADVAASKRQTLSSLTATDVRKVGLSVLRRLCVSDRWLSGASSELPAPFGIVHKTPGLFRHLVHLWRGAVFDPSRALPYTADLGLLLCSILISNHAAPHVQDEIFDACGGTSLDYAMFVVRHIRTARREKEWHKSAMLPWTVQSLTALLEITVAYSDVLIEILFDIGLAAELVKLSLCLDRLGKASPPVANGVGVMLTLQGPIFTLLSCAKPNPSWVRQALRAGLLPAIAKTNLDILASPGSTSMNADTLFPNQMKLLSDVLPGQLTSYSVLSQLERALAALEETQLKFPIGPLITPWSRMLPLFKARLALKNDFDSRGRVGIVTCDGPQCRQEFSKREFKRCSHCRQAFYCDELCQKTDWKLGTHKLFCGKLGLTPPPAFLAFLAHTDAKRLPCPDPLATFTAMDYTHGAVDLRIRSLSELALFLPEHESKYYQTCVKVGAGTKQLRLAVLPERSWAFLAPSQTLRDFTEV</sequence>